<keyword evidence="3" id="KW-0489">Methyltransferase</keyword>
<sequence>MGVDRAAGLLAAARPRLAAAVRADLRALPLAGAAFACAALLFVLDDYDAAGKRAILREARRILRPGGRLVLAAYRPGDAWIAAHWRLPADGVEPPRALRAHLAAAGLVPEAEEAVAATAEDGTARRFTLLVARRPGP</sequence>
<keyword evidence="4" id="KW-1185">Reference proteome</keyword>
<gene>
    <name evidence="3" type="ORF">EDC57_1076</name>
</gene>
<proteinExistence type="predicted"/>
<reference evidence="3 4" key="1">
    <citation type="submission" date="2018-11" db="EMBL/GenBank/DDBJ databases">
        <title>Genomic Encyclopedia of Type Strains, Phase IV (KMG-IV): sequencing the most valuable type-strain genomes for metagenomic binning, comparative biology and taxonomic classification.</title>
        <authorList>
            <person name="Goeker M."/>
        </authorList>
    </citation>
    <scope>NUCLEOTIDE SEQUENCE [LARGE SCALE GENOMIC DNA]</scope>
    <source>
        <strain evidence="3 4">DSM 100275</strain>
    </source>
</reference>
<dbReference type="Pfam" id="PF08241">
    <property type="entry name" value="Methyltransf_11"/>
    <property type="match status" value="1"/>
</dbReference>
<evidence type="ECO:0000259" key="2">
    <source>
        <dbReference type="Pfam" id="PF08241"/>
    </source>
</evidence>
<dbReference type="Gene3D" id="3.40.50.150">
    <property type="entry name" value="Vaccinia Virus protein VP39"/>
    <property type="match status" value="1"/>
</dbReference>
<feature type="domain" description="Methyltransferase type 11" evidence="2">
    <location>
        <begin position="2"/>
        <end position="71"/>
    </location>
</feature>
<keyword evidence="1" id="KW-0812">Transmembrane</keyword>
<dbReference type="SUPFAM" id="SSF53335">
    <property type="entry name" value="S-adenosyl-L-methionine-dependent methyltransferases"/>
    <property type="match status" value="1"/>
</dbReference>
<accession>A0A3N1Y8M0</accession>
<organism evidence="3 4">
    <name type="scientific">Inmirania thermothiophila</name>
    <dbReference type="NCBI Taxonomy" id="1750597"/>
    <lineage>
        <taxon>Bacteria</taxon>
        <taxon>Pseudomonadati</taxon>
        <taxon>Pseudomonadota</taxon>
        <taxon>Gammaproteobacteria</taxon>
        <taxon>Chromatiales</taxon>
        <taxon>Ectothiorhodospiraceae</taxon>
        <taxon>Inmirania</taxon>
    </lineage>
</organism>
<name>A0A3N1Y8M0_9GAMM</name>
<comment type="caution">
    <text evidence="3">The sequence shown here is derived from an EMBL/GenBank/DDBJ whole genome shotgun (WGS) entry which is preliminary data.</text>
</comment>
<evidence type="ECO:0000256" key="1">
    <source>
        <dbReference type="SAM" id="Phobius"/>
    </source>
</evidence>
<dbReference type="InterPro" id="IPR029063">
    <property type="entry name" value="SAM-dependent_MTases_sf"/>
</dbReference>
<evidence type="ECO:0000313" key="4">
    <source>
        <dbReference type="Proteomes" id="UP000276634"/>
    </source>
</evidence>
<dbReference type="GO" id="GO:0008757">
    <property type="term" value="F:S-adenosylmethionine-dependent methyltransferase activity"/>
    <property type="evidence" value="ECO:0007669"/>
    <property type="project" value="InterPro"/>
</dbReference>
<keyword evidence="1" id="KW-0472">Membrane</keyword>
<dbReference type="AlphaFoldDB" id="A0A3N1Y8M0"/>
<keyword evidence="1" id="KW-1133">Transmembrane helix</keyword>
<dbReference type="EMBL" id="RJVI01000001">
    <property type="protein sequence ID" value="ROR35159.1"/>
    <property type="molecule type" value="Genomic_DNA"/>
</dbReference>
<protein>
    <submittedName>
        <fullName evidence="3">Methyltransferase family protein</fullName>
    </submittedName>
</protein>
<evidence type="ECO:0000313" key="3">
    <source>
        <dbReference type="EMBL" id="ROR35159.1"/>
    </source>
</evidence>
<keyword evidence="3" id="KW-0808">Transferase</keyword>
<feature type="transmembrane region" description="Helical" evidence="1">
    <location>
        <begin position="28"/>
        <end position="47"/>
    </location>
</feature>
<dbReference type="Proteomes" id="UP000276634">
    <property type="component" value="Unassembled WGS sequence"/>
</dbReference>
<dbReference type="InterPro" id="IPR013216">
    <property type="entry name" value="Methyltransf_11"/>
</dbReference>
<dbReference type="GO" id="GO:0032259">
    <property type="term" value="P:methylation"/>
    <property type="evidence" value="ECO:0007669"/>
    <property type="project" value="UniProtKB-KW"/>
</dbReference>